<evidence type="ECO:0000256" key="1">
    <source>
        <dbReference type="SAM" id="MobiDB-lite"/>
    </source>
</evidence>
<proteinExistence type="predicted"/>
<gene>
    <name evidence="2" type="ORF">AbHV_ORF8</name>
</gene>
<organism evidence="2 3">
    <name type="scientific">Abalone herpesvirus (isolate Abalone/Australia/Victoria/2009)</name>
    <name type="common">AbHV</name>
    <dbReference type="NCBI Taxonomy" id="1241371"/>
    <lineage>
        <taxon>Viruses</taxon>
        <taxon>Duplodnaviria</taxon>
        <taxon>Heunggongvirae</taxon>
        <taxon>Peploviricota</taxon>
        <taxon>Herviviricetes</taxon>
        <taxon>Herpesvirales</taxon>
        <taxon>Malacoherpesviridae</taxon>
        <taxon>Aurivirus</taxon>
        <taxon>Aurivirus haliotidmalaco1</taxon>
    </lineage>
</organism>
<dbReference type="KEGG" id="vg:13853627"/>
<feature type="region of interest" description="Disordered" evidence="1">
    <location>
        <begin position="169"/>
        <end position="199"/>
    </location>
</feature>
<reference evidence="2 3" key="1">
    <citation type="submission" date="2012-08" db="EMBL/GenBank/DDBJ databases">
        <title>Abalone herpesvirus genome reveals unexpected ancestry.</title>
        <authorList>
            <person name="Savin K.W."/>
            <person name="Fegan M."/>
            <person name="Powney R."/>
            <person name="Savage D."/>
            <person name="Wong F."/>
            <person name="Sawbridge T."/>
            <person name="Helsham J."/>
            <person name="Vardy M."/>
            <person name="Cogan N."/>
            <person name="Mohammad I."/>
            <person name="Cocks B.G."/>
            <person name="Warner S."/>
        </authorList>
    </citation>
    <scope>NUCLEOTIDE SEQUENCE [LARGE SCALE GENOMIC DNA]</scope>
    <source>
        <strain evidence="3">Isolate Abalone/Australia/Victoria/2009</strain>
    </source>
</reference>
<protein>
    <submittedName>
        <fullName evidence="2">Uncharacterized protein</fullName>
    </submittedName>
</protein>
<organismHost>
    <name type="scientific">Haliotidae</name>
    <name type="common">abalones</name>
    <dbReference type="NCBI Taxonomy" id="6451"/>
</organismHost>
<accession>K4JYE1</accession>
<dbReference type="EMBL" id="JX453331">
    <property type="protein sequence ID" value="AFU90018.1"/>
    <property type="molecule type" value="Genomic_DNA"/>
</dbReference>
<name>K4JYE1_ABHV</name>
<sequence length="228" mass="26704">MMKIDFDEAESRANIDSEISRQCVQRIKSQMKRERRTKPTPREQRILNRELRNYDLATDRANSYATKNDMRHAMNRRSEQTSEQYHFHKECAQSFRLQRLKLILLRKEKKAVKQIDKLLHEEDKGDDDYDFNSRIEEYSSQCTSALGDRDIMTSKSSKDYIRQHELMLDEEEEEEDIPFMPAPPSSSLTSSSRAPSPLSETLLQKFTDFSLCRTNSTPASKQGKHSQS</sequence>
<evidence type="ECO:0000313" key="2">
    <source>
        <dbReference type="EMBL" id="AFU90018.1"/>
    </source>
</evidence>
<keyword evidence="3" id="KW-1185">Reference proteome</keyword>
<dbReference type="Proteomes" id="UP000029777">
    <property type="component" value="Segment"/>
</dbReference>
<feature type="compositionally biased region" description="Low complexity" evidence="1">
    <location>
        <begin position="185"/>
        <end position="199"/>
    </location>
</feature>
<dbReference type="GeneID" id="13853627"/>
<evidence type="ECO:0000313" key="3">
    <source>
        <dbReference type="Proteomes" id="UP000029777"/>
    </source>
</evidence>
<dbReference type="RefSeq" id="YP_006908658.1">
    <property type="nucleotide sequence ID" value="NC_018874.1"/>
</dbReference>